<keyword evidence="4" id="KW-1185">Reference proteome</keyword>
<organism evidence="3 4">
    <name type="scientific">Mycolicibacterium aromaticivorans JS19b1 = JCM 16368</name>
    <dbReference type="NCBI Taxonomy" id="1440774"/>
    <lineage>
        <taxon>Bacteria</taxon>
        <taxon>Bacillati</taxon>
        <taxon>Actinomycetota</taxon>
        <taxon>Actinomycetes</taxon>
        <taxon>Mycobacteriales</taxon>
        <taxon>Mycobacteriaceae</taxon>
        <taxon>Mycolicibacterium</taxon>
    </lineage>
</organism>
<feature type="region of interest" description="Disordered" evidence="1">
    <location>
        <begin position="48"/>
        <end position="91"/>
    </location>
</feature>
<sequence length="91" mass="9138">MGFGVWAFAGDPPATSDAPFRATMVGMVVGIVGVVLAAVSLVVALRSAPPEPKSSPAGPPSNITQVVDNGSIGTIGGTHSWELQDPKSGPR</sequence>
<keyword evidence="2" id="KW-1133">Transmembrane helix</keyword>
<comment type="caution">
    <text evidence="3">The sequence shown here is derived from an EMBL/GenBank/DDBJ whole genome shotgun (WGS) entry which is preliminary data.</text>
</comment>
<gene>
    <name evidence="3" type="ORF">Y900_028600</name>
</gene>
<dbReference type="Proteomes" id="UP000022835">
    <property type="component" value="Unassembled WGS sequence"/>
</dbReference>
<dbReference type="EMBL" id="JALN02000002">
    <property type="protein sequence ID" value="KDE97226.1"/>
    <property type="molecule type" value="Genomic_DNA"/>
</dbReference>
<reference evidence="3" key="1">
    <citation type="submission" date="2014-05" db="EMBL/GenBank/DDBJ databases">
        <title>Genome sequence of Mycobacterium aromaticivorans strain JS19b1T (= DSM 45407T).</title>
        <authorList>
            <person name="Kwak Y."/>
            <person name="Park G.-S."/>
            <person name="Li Q.X."/>
            <person name="Lee S.-E."/>
            <person name="Shin J.-H."/>
        </authorList>
    </citation>
    <scope>NUCLEOTIDE SEQUENCE [LARGE SCALE GENOMIC DNA]</scope>
    <source>
        <strain evidence="3">JS19b1</strain>
    </source>
</reference>
<dbReference type="AlphaFoldDB" id="A0A064CC20"/>
<proteinExistence type="predicted"/>
<evidence type="ECO:0000256" key="1">
    <source>
        <dbReference type="SAM" id="MobiDB-lite"/>
    </source>
</evidence>
<evidence type="ECO:0000313" key="4">
    <source>
        <dbReference type="Proteomes" id="UP000022835"/>
    </source>
</evidence>
<feature type="transmembrane region" description="Helical" evidence="2">
    <location>
        <begin position="20"/>
        <end position="45"/>
    </location>
</feature>
<protein>
    <submittedName>
        <fullName evidence="3">Uncharacterized protein</fullName>
    </submittedName>
</protein>
<feature type="compositionally biased region" description="Polar residues" evidence="1">
    <location>
        <begin position="62"/>
        <end position="72"/>
    </location>
</feature>
<accession>A0A064CC20</accession>
<keyword evidence="2" id="KW-0472">Membrane</keyword>
<feature type="compositionally biased region" description="Pro residues" evidence="1">
    <location>
        <begin position="49"/>
        <end position="59"/>
    </location>
</feature>
<name>A0A064CC20_9MYCO</name>
<dbReference type="eggNOG" id="ENOG50328JC">
    <property type="taxonomic scope" value="Bacteria"/>
</dbReference>
<keyword evidence="2" id="KW-0812">Transmembrane</keyword>
<evidence type="ECO:0000256" key="2">
    <source>
        <dbReference type="SAM" id="Phobius"/>
    </source>
</evidence>
<evidence type="ECO:0000313" key="3">
    <source>
        <dbReference type="EMBL" id="KDE97226.1"/>
    </source>
</evidence>